<name>A0A9Q3BZR5_9BASI</name>
<keyword evidence="2" id="KW-1185">Reference proteome</keyword>
<protein>
    <submittedName>
        <fullName evidence="1">Uncharacterized protein</fullName>
    </submittedName>
</protein>
<sequence>MRRRWEEDKRLEQECLDDQYLQDASYTKDGDTIGWTQHRCVVGMSVAARVVDKMGVRVEDAIGTKPDLTDYAPTRIDASHKGTISPDILLGSFKPDRRLLMSSVTMNAASFGEHFNYAAIFNSQLLDVR</sequence>
<organism evidence="1 2">
    <name type="scientific">Austropuccinia psidii MF-1</name>
    <dbReference type="NCBI Taxonomy" id="1389203"/>
    <lineage>
        <taxon>Eukaryota</taxon>
        <taxon>Fungi</taxon>
        <taxon>Dikarya</taxon>
        <taxon>Basidiomycota</taxon>
        <taxon>Pucciniomycotina</taxon>
        <taxon>Pucciniomycetes</taxon>
        <taxon>Pucciniales</taxon>
        <taxon>Sphaerophragmiaceae</taxon>
        <taxon>Austropuccinia</taxon>
    </lineage>
</organism>
<comment type="caution">
    <text evidence="1">The sequence shown here is derived from an EMBL/GenBank/DDBJ whole genome shotgun (WGS) entry which is preliminary data.</text>
</comment>
<proteinExistence type="predicted"/>
<gene>
    <name evidence="1" type="ORF">O181_014244</name>
</gene>
<dbReference type="EMBL" id="AVOT02003766">
    <property type="protein sequence ID" value="MBW0474529.1"/>
    <property type="molecule type" value="Genomic_DNA"/>
</dbReference>
<dbReference type="AlphaFoldDB" id="A0A9Q3BZR5"/>
<evidence type="ECO:0000313" key="2">
    <source>
        <dbReference type="Proteomes" id="UP000765509"/>
    </source>
</evidence>
<dbReference type="Proteomes" id="UP000765509">
    <property type="component" value="Unassembled WGS sequence"/>
</dbReference>
<evidence type="ECO:0000313" key="1">
    <source>
        <dbReference type="EMBL" id="MBW0474529.1"/>
    </source>
</evidence>
<accession>A0A9Q3BZR5</accession>
<reference evidence="1" key="1">
    <citation type="submission" date="2021-03" db="EMBL/GenBank/DDBJ databases">
        <title>Draft genome sequence of rust myrtle Austropuccinia psidii MF-1, a brazilian biotype.</title>
        <authorList>
            <person name="Quecine M.C."/>
            <person name="Pachon D.M.R."/>
            <person name="Bonatelli M.L."/>
            <person name="Correr F.H."/>
            <person name="Franceschini L.M."/>
            <person name="Leite T.F."/>
            <person name="Margarido G.R.A."/>
            <person name="Almeida C.A."/>
            <person name="Ferrarezi J.A."/>
            <person name="Labate C.A."/>
        </authorList>
    </citation>
    <scope>NUCLEOTIDE SEQUENCE</scope>
    <source>
        <strain evidence="1">MF-1</strain>
    </source>
</reference>